<sequence>MSTTPVYKHQSFTAPRHIRLLDVEPALTASAEVRCELREVSLDDDPFPTYFALSYCWEGQIPDSPVFCAGCILNVTKNCLAAITKLRREHDTVTLWIDSVCIDQTNTREKSVQVALMANIYKSAEQVIIWLGEWDDDLRKAVQTVKDITGIQDLATFERLGEAAEDEERRASQMQQALHARARLLTTATQQRSNDVLGALYHRPWFSRMWTIQEVALARGDNIVIYNGPDASDQLSWPSFVLATDALLVSKYPWVDLSSTVKLHKHLMLMINMKRYPSLKEIYQRKPGDLMQDPLVWAIMCDTRGKEATDAKDKVFALYSVLQELGIGTTLPLPDYSKQVEDIYREFTVSCIKHDNLLYVLFDAPSDCRHLRPGLASWVPDWSDPGWRSRSDTDCRIAVTRRRFRAAGSAEVAWKFSVDDRQLHLKGKIVDEIVLCGEPLCCLYYHKKIATEGHRAQDFLSNDTALGDYISDTQGAYTILKSWVGVCSWYDKYPTTGETPGQAFHRTLMQDYPIRDNNERQAFSTWFAFMTSSNPAMIAQYISSPGTVIAFSNLKGFVVTESGRMGTAPARLETGLGGRATAVNLVKPGDRVAVIAGLEMPIVLRPIDIDDGKDPKMVQNSGKRVYQLVTHAYIHGIMYGEAWKDETKGLEDIVLV</sequence>
<reference evidence="1" key="1">
    <citation type="submission" date="2022-10" db="EMBL/GenBank/DDBJ databases">
        <title>Culturing micro-colonial fungi from biological soil crusts in the Mojave desert and describing Neophaeococcomyces mojavensis, and introducing the new genera and species Taxawa tesnikishii.</title>
        <authorList>
            <person name="Kurbessoian T."/>
            <person name="Stajich J.E."/>
        </authorList>
    </citation>
    <scope>NUCLEOTIDE SEQUENCE</scope>
    <source>
        <strain evidence="1">JES_112</strain>
    </source>
</reference>
<organism evidence="1 2">
    <name type="scientific">Neophaeococcomyces mojaviensis</name>
    <dbReference type="NCBI Taxonomy" id="3383035"/>
    <lineage>
        <taxon>Eukaryota</taxon>
        <taxon>Fungi</taxon>
        <taxon>Dikarya</taxon>
        <taxon>Ascomycota</taxon>
        <taxon>Pezizomycotina</taxon>
        <taxon>Eurotiomycetes</taxon>
        <taxon>Chaetothyriomycetidae</taxon>
        <taxon>Chaetothyriales</taxon>
        <taxon>Chaetothyriales incertae sedis</taxon>
        <taxon>Neophaeococcomyces</taxon>
    </lineage>
</organism>
<comment type="caution">
    <text evidence="1">The sequence shown here is derived from an EMBL/GenBank/DDBJ whole genome shotgun (WGS) entry which is preliminary data.</text>
</comment>
<name>A0ACC3A2Q1_9EURO</name>
<proteinExistence type="predicted"/>
<evidence type="ECO:0000313" key="2">
    <source>
        <dbReference type="Proteomes" id="UP001172386"/>
    </source>
</evidence>
<dbReference type="EMBL" id="JAPDRQ010000121">
    <property type="protein sequence ID" value="KAJ9654447.1"/>
    <property type="molecule type" value="Genomic_DNA"/>
</dbReference>
<keyword evidence="2" id="KW-1185">Reference proteome</keyword>
<dbReference type="Proteomes" id="UP001172386">
    <property type="component" value="Unassembled WGS sequence"/>
</dbReference>
<accession>A0ACC3A2Q1</accession>
<evidence type="ECO:0000313" key="1">
    <source>
        <dbReference type="EMBL" id="KAJ9654447.1"/>
    </source>
</evidence>
<gene>
    <name evidence="1" type="ORF">H2198_006527</name>
</gene>
<protein>
    <submittedName>
        <fullName evidence="1">Uncharacterized protein</fullName>
    </submittedName>
</protein>